<protein>
    <recommendedName>
        <fullName evidence="4">Integrase</fullName>
    </recommendedName>
</protein>
<dbReference type="InterPro" id="IPR011010">
    <property type="entry name" value="DNA_brk_join_enz"/>
</dbReference>
<keyword evidence="2" id="KW-0233">DNA recombination</keyword>
<dbReference type="InterPro" id="IPR010998">
    <property type="entry name" value="Integrase_recombinase_N"/>
</dbReference>
<organism evidence="3">
    <name type="scientific">Bacteroides uniformis</name>
    <dbReference type="NCBI Taxonomy" id="820"/>
    <lineage>
        <taxon>Bacteria</taxon>
        <taxon>Pseudomonadati</taxon>
        <taxon>Bacteroidota</taxon>
        <taxon>Bacteroidia</taxon>
        <taxon>Bacteroidales</taxon>
        <taxon>Bacteroidaceae</taxon>
        <taxon>Bacteroides</taxon>
    </lineage>
</organism>
<proteinExistence type="predicted"/>
<dbReference type="GO" id="GO:0003677">
    <property type="term" value="F:DNA binding"/>
    <property type="evidence" value="ECO:0007669"/>
    <property type="project" value="UniProtKB-KW"/>
</dbReference>
<keyword evidence="1" id="KW-0238">DNA-binding</keyword>
<evidence type="ECO:0000313" key="3">
    <source>
        <dbReference type="EMBL" id="VYS79674.1"/>
    </source>
</evidence>
<dbReference type="EMBL" id="CACRTC010000007">
    <property type="protein sequence ID" value="VYS79674.1"/>
    <property type="molecule type" value="Genomic_DNA"/>
</dbReference>
<dbReference type="SUPFAM" id="SSF56349">
    <property type="entry name" value="DNA breaking-rejoining enzymes"/>
    <property type="match status" value="1"/>
</dbReference>
<evidence type="ECO:0008006" key="4">
    <source>
        <dbReference type="Google" id="ProtNLM"/>
    </source>
</evidence>
<sequence length="492" mass="57195">MHAIALCCAIFELSCAIYVYLHNRYNREYMTTVKAFIRTGKKDKEVNVRFRLSDGRNVQLFHKSDIMVSPTLWDAKTEKYKAKSIIKLDIRTSFNTSIEERKNLILSIYGSNKELTSEKLEILIDQHLHPEKYNISSEEESMCSMFQRYVDGWLNAGVIGPGRKKHYDVVIRELTRFLIINGIDGLPVNEFNKEHILNFRDFLRKEYTLVEKFPELYAEMNKRNIPSKERSQNTIAEKLLLLQAFMVELESNDVIPVSPFRKIGKEKESIMKQQYDEPFFLTKTEFNEVVHKECPETLQRVKDVFVVQCCFGCRIGDFRRFTFDNISIEEGIPYIHYLPQKTHKDGLIRTEIKTPIIRIAYDIIMKYKGRLPSNALLPYYPDGNGETGYNYQIKKLLEYCEISRKVAMFSAALETNEYKSIYEIASSKLARKTHVDLMNKVQIDKYAAGLHAKGSGAVDRYTGLGIKERFILMCAAFGCNQYEVDNDLSVME</sequence>
<dbReference type="Gene3D" id="1.10.443.10">
    <property type="entry name" value="Intergrase catalytic core"/>
    <property type="match status" value="1"/>
</dbReference>
<dbReference type="GO" id="GO:0006310">
    <property type="term" value="P:DNA recombination"/>
    <property type="evidence" value="ECO:0007669"/>
    <property type="project" value="UniProtKB-KW"/>
</dbReference>
<dbReference type="GO" id="GO:0015074">
    <property type="term" value="P:DNA integration"/>
    <property type="evidence" value="ECO:0007669"/>
    <property type="project" value="InterPro"/>
</dbReference>
<gene>
    <name evidence="3" type="ORF">BULFYP32_00627</name>
</gene>
<dbReference type="AlphaFoldDB" id="A0A6N2RGC1"/>
<accession>A0A6N2RGC1</accession>
<dbReference type="Gene3D" id="1.10.150.130">
    <property type="match status" value="1"/>
</dbReference>
<reference evidence="3" key="1">
    <citation type="submission" date="2019-11" db="EMBL/GenBank/DDBJ databases">
        <authorList>
            <person name="Feng L."/>
        </authorList>
    </citation>
    <scope>NUCLEOTIDE SEQUENCE</scope>
    <source>
        <strain evidence="3">BuniformisLFYP32</strain>
    </source>
</reference>
<evidence type="ECO:0000256" key="2">
    <source>
        <dbReference type="ARBA" id="ARBA00023172"/>
    </source>
</evidence>
<dbReference type="InterPro" id="IPR013762">
    <property type="entry name" value="Integrase-like_cat_sf"/>
</dbReference>
<evidence type="ECO:0000256" key="1">
    <source>
        <dbReference type="ARBA" id="ARBA00023125"/>
    </source>
</evidence>
<name>A0A6N2RGC1_BACUN</name>